<dbReference type="PROSITE" id="PS51464">
    <property type="entry name" value="SIS"/>
    <property type="match status" value="1"/>
</dbReference>
<dbReference type="GO" id="GO:0004347">
    <property type="term" value="F:glucose-6-phosphate isomerase activity"/>
    <property type="evidence" value="ECO:0007669"/>
    <property type="project" value="InterPro"/>
</dbReference>
<keyword evidence="2 4" id="KW-0413">Isomerase</keyword>
<dbReference type="EMBL" id="QUMS01000001">
    <property type="protein sequence ID" value="REG10210.1"/>
    <property type="molecule type" value="Genomic_DNA"/>
</dbReference>
<dbReference type="InterPro" id="IPR019490">
    <property type="entry name" value="Glu6P/Mann6P_isomerase_C"/>
</dbReference>
<accession>A0A347ZV73</accession>
<protein>
    <submittedName>
        <fullName evidence="4">Bifunctional phosphoglucose/phosphomannose isomerase</fullName>
    </submittedName>
</protein>
<evidence type="ECO:0000313" key="4">
    <source>
        <dbReference type="EMBL" id="REG10210.1"/>
    </source>
</evidence>
<dbReference type="CDD" id="cd05637">
    <property type="entry name" value="SIS_PGI_PMI_2"/>
    <property type="match status" value="1"/>
</dbReference>
<evidence type="ECO:0000256" key="2">
    <source>
        <dbReference type="ARBA" id="ARBA00023235"/>
    </source>
</evidence>
<evidence type="ECO:0000256" key="1">
    <source>
        <dbReference type="ARBA" id="ARBA00010523"/>
    </source>
</evidence>
<proteinExistence type="inferred from homology"/>
<sequence length="351" mass="38383">MDLDQAKEFSKFDPEDMLGAIRALPQQLWTAWETAGKLPLPEQRKYTQILVAGMGGSAIGADILAGYAAMECAVPVYVLRGYQLPAWAQGPDVLVVCSSHSGNTEETLAVFDEAMERKCTTMTVSTGGKLSEKARAAGAVCWNFDHKGQPRTAVGFSFGLLLNLLDRLGLLSSQEAPVKQAVSEMEALGKKIDAEVPAVQNVAKRLAGQAVDRNPVVFGAEHLEAVARRWKTQINEIGKALAQFEFIPEADHNTLAGLVNPEALLYKTYALFLNSERYFDRNQKRFALTSDEFMVSGVCVDKIACSGSSKLAEIWTAIFLGDYISYYLAMAYEVDPTPVEALNRLKAAMKN</sequence>
<dbReference type="GO" id="GO:0097367">
    <property type="term" value="F:carbohydrate derivative binding"/>
    <property type="evidence" value="ECO:0007669"/>
    <property type="project" value="InterPro"/>
</dbReference>
<dbReference type="GO" id="GO:0004476">
    <property type="term" value="F:mannose-6-phosphate isomerase activity"/>
    <property type="evidence" value="ECO:0007669"/>
    <property type="project" value="InterPro"/>
</dbReference>
<dbReference type="GO" id="GO:0005975">
    <property type="term" value="P:carbohydrate metabolic process"/>
    <property type="evidence" value="ECO:0007669"/>
    <property type="project" value="InterPro"/>
</dbReference>
<name>A0A347ZV73_9CHLR</name>
<dbReference type="Gene3D" id="3.40.50.10490">
    <property type="entry name" value="Glucose-6-phosphate isomerase like protein, domain 1"/>
    <property type="match status" value="2"/>
</dbReference>
<dbReference type="GO" id="GO:1901135">
    <property type="term" value="P:carbohydrate derivative metabolic process"/>
    <property type="evidence" value="ECO:0007669"/>
    <property type="project" value="InterPro"/>
</dbReference>
<comment type="caution">
    <text evidence="4">The sequence shown here is derived from an EMBL/GenBank/DDBJ whole genome shotgun (WGS) entry which is preliminary data.</text>
</comment>
<dbReference type="InterPro" id="IPR046348">
    <property type="entry name" value="SIS_dom_sf"/>
</dbReference>
<evidence type="ECO:0000259" key="3">
    <source>
        <dbReference type="PROSITE" id="PS51464"/>
    </source>
</evidence>
<organism evidence="4 5">
    <name type="scientific">Pelolinea submarina</name>
    <dbReference type="NCBI Taxonomy" id="913107"/>
    <lineage>
        <taxon>Bacteria</taxon>
        <taxon>Bacillati</taxon>
        <taxon>Chloroflexota</taxon>
        <taxon>Anaerolineae</taxon>
        <taxon>Anaerolineales</taxon>
        <taxon>Anaerolineaceae</taxon>
        <taxon>Pelolinea</taxon>
    </lineage>
</organism>
<keyword evidence="5" id="KW-1185">Reference proteome</keyword>
<dbReference type="AlphaFoldDB" id="A0A347ZV73"/>
<dbReference type="RefSeq" id="WP_116223405.1">
    <property type="nucleotide sequence ID" value="NZ_AP018437.1"/>
</dbReference>
<reference evidence="4 5" key="1">
    <citation type="submission" date="2018-08" db="EMBL/GenBank/DDBJ databases">
        <title>Genomic Encyclopedia of Type Strains, Phase IV (KMG-IV): sequencing the most valuable type-strain genomes for metagenomic binning, comparative biology and taxonomic classification.</title>
        <authorList>
            <person name="Goeker M."/>
        </authorList>
    </citation>
    <scope>NUCLEOTIDE SEQUENCE [LARGE SCALE GENOMIC DNA]</scope>
    <source>
        <strain evidence="4 5">DSM 23923</strain>
    </source>
</reference>
<evidence type="ECO:0000313" key="5">
    <source>
        <dbReference type="Proteomes" id="UP000256388"/>
    </source>
</evidence>
<comment type="similarity">
    <text evidence="1">Belongs to the PGI/PMI family.</text>
</comment>
<gene>
    <name evidence="4" type="ORF">DFR64_0061</name>
</gene>
<feature type="domain" description="SIS" evidence="3">
    <location>
        <begin position="39"/>
        <end position="181"/>
    </location>
</feature>
<dbReference type="SUPFAM" id="SSF53697">
    <property type="entry name" value="SIS domain"/>
    <property type="match status" value="1"/>
</dbReference>
<dbReference type="Pfam" id="PF10432">
    <property type="entry name" value="bact-PGI_C"/>
    <property type="match status" value="1"/>
</dbReference>
<dbReference type="Proteomes" id="UP000256388">
    <property type="component" value="Unassembled WGS sequence"/>
</dbReference>
<dbReference type="OrthoDB" id="9771734at2"/>
<dbReference type="InterPro" id="IPR001347">
    <property type="entry name" value="SIS_dom"/>
</dbReference>